<dbReference type="InterPro" id="IPR001451">
    <property type="entry name" value="Hexapep"/>
</dbReference>
<evidence type="ECO:0000313" key="4">
    <source>
        <dbReference type="EMBL" id="ACV26349.1"/>
    </source>
</evidence>
<evidence type="ECO:0000256" key="1">
    <source>
        <dbReference type="ARBA" id="ARBA00022679"/>
    </source>
</evidence>
<evidence type="ECO:0000313" key="5">
    <source>
        <dbReference type="Proteomes" id="UP000001231"/>
    </source>
</evidence>
<evidence type="ECO:0000256" key="3">
    <source>
        <dbReference type="ARBA" id="ARBA00023315"/>
    </source>
</evidence>
<dbReference type="STRING" id="523791.Kkor_0929"/>
<reference evidence="4 5" key="1">
    <citation type="journal article" date="2009" name="Stand. Genomic Sci.">
        <title>Complete genome sequence of Kangiella koreensis type strain (SW-125).</title>
        <authorList>
            <person name="Han C."/>
            <person name="Sikorski J."/>
            <person name="Lapidus A."/>
            <person name="Nolan M."/>
            <person name="Glavina Del Rio T."/>
            <person name="Tice H."/>
            <person name="Cheng J.F."/>
            <person name="Lucas S."/>
            <person name="Chen F."/>
            <person name="Copeland A."/>
            <person name="Ivanova N."/>
            <person name="Mavromatis K."/>
            <person name="Ovchinnikova G."/>
            <person name="Pati A."/>
            <person name="Bruce D."/>
            <person name="Goodwin L."/>
            <person name="Pitluck S."/>
            <person name="Chen A."/>
            <person name="Palaniappan K."/>
            <person name="Land M."/>
            <person name="Hauser L."/>
            <person name="Chang Y.J."/>
            <person name="Jeffries C.D."/>
            <person name="Chain P."/>
            <person name="Saunders E."/>
            <person name="Brettin T."/>
            <person name="Goker M."/>
            <person name="Tindall B.J."/>
            <person name="Bristow J."/>
            <person name="Eisen J.A."/>
            <person name="Markowitz V."/>
            <person name="Hugenholtz P."/>
            <person name="Kyrpides N.C."/>
            <person name="Klenk H.P."/>
            <person name="Detter J.C."/>
        </authorList>
    </citation>
    <scope>NUCLEOTIDE SEQUENCE [LARGE SCALE GENOMIC DNA]</scope>
    <source>
        <strain evidence="5">DSM 16069 / KCTC 12182 / SW-125</strain>
    </source>
</reference>
<dbReference type="AlphaFoldDB" id="C7RAQ7"/>
<dbReference type="Pfam" id="PF00132">
    <property type="entry name" value="Hexapep"/>
    <property type="match status" value="1"/>
</dbReference>
<dbReference type="InterPro" id="IPR011004">
    <property type="entry name" value="Trimer_LpxA-like_sf"/>
</dbReference>
<name>C7RAQ7_KANKD</name>
<gene>
    <name evidence="4" type="ordered locus">Kkor_0929</name>
</gene>
<protein>
    <submittedName>
        <fullName evidence="4">Acetyltransferase (Isoleucine patch superfamily)-like protein</fullName>
    </submittedName>
</protein>
<dbReference type="PROSITE" id="PS00101">
    <property type="entry name" value="HEXAPEP_TRANSFERASES"/>
    <property type="match status" value="1"/>
</dbReference>
<keyword evidence="2" id="KW-0677">Repeat</keyword>
<accession>C7RAQ7</accession>
<dbReference type="eggNOG" id="COG0110">
    <property type="taxonomic scope" value="Bacteria"/>
</dbReference>
<dbReference type="PANTHER" id="PTHR23416">
    <property type="entry name" value="SIALIC ACID SYNTHASE-RELATED"/>
    <property type="match status" value="1"/>
</dbReference>
<dbReference type="InterPro" id="IPR051159">
    <property type="entry name" value="Hexapeptide_acetyltransf"/>
</dbReference>
<dbReference type="RefSeq" id="WP_012800863.1">
    <property type="nucleotide sequence ID" value="NC_013166.1"/>
</dbReference>
<dbReference type="CDD" id="cd04647">
    <property type="entry name" value="LbH_MAT_like"/>
    <property type="match status" value="1"/>
</dbReference>
<dbReference type="OrthoDB" id="9815592at2"/>
<dbReference type="HOGENOM" id="CLU_051638_7_3_6"/>
<dbReference type="GO" id="GO:0016746">
    <property type="term" value="F:acyltransferase activity"/>
    <property type="evidence" value="ECO:0007669"/>
    <property type="project" value="UniProtKB-KW"/>
</dbReference>
<dbReference type="Gene3D" id="2.160.10.10">
    <property type="entry name" value="Hexapeptide repeat proteins"/>
    <property type="match status" value="1"/>
</dbReference>
<organism evidence="4 5">
    <name type="scientific">Kangiella koreensis (strain DSM 16069 / JCM 12317 / KCTC 12182 / SW-125)</name>
    <dbReference type="NCBI Taxonomy" id="523791"/>
    <lineage>
        <taxon>Bacteria</taxon>
        <taxon>Pseudomonadati</taxon>
        <taxon>Pseudomonadota</taxon>
        <taxon>Gammaproteobacteria</taxon>
        <taxon>Kangiellales</taxon>
        <taxon>Kangiellaceae</taxon>
        <taxon>Kangiella</taxon>
    </lineage>
</organism>
<keyword evidence="5" id="KW-1185">Reference proteome</keyword>
<keyword evidence="1 4" id="KW-0808">Transferase</keyword>
<proteinExistence type="predicted"/>
<sequence length="172" mass="19190">MSLKRKLAYFFYIAFFRFTPEDYRPYGLFFPWIRRKLAESFLTKCGKNLRVKHNADVSPFVEVGDNSELGQFSLIHANVKIGSYVIMGPNVKIYTRNHNFESLETPIALQGKSSKPTIIGDDVWIGANVVILPGVEVGNHAIIAAGSIVTKSVPDYAIIGGNPAKVIKMRNE</sequence>
<dbReference type="SUPFAM" id="SSF51161">
    <property type="entry name" value="Trimeric LpxA-like enzymes"/>
    <property type="match status" value="1"/>
</dbReference>
<keyword evidence="3" id="KW-0012">Acyltransferase</keyword>
<dbReference type="InterPro" id="IPR018357">
    <property type="entry name" value="Hexapep_transf_CS"/>
</dbReference>
<dbReference type="KEGG" id="kko:Kkor_0929"/>
<evidence type="ECO:0000256" key="2">
    <source>
        <dbReference type="ARBA" id="ARBA00022737"/>
    </source>
</evidence>
<dbReference type="EMBL" id="CP001707">
    <property type="protein sequence ID" value="ACV26349.1"/>
    <property type="molecule type" value="Genomic_DNA"/>
</dbReference>
<dbReference type="InParanoid" id="C7RAQ7"/>
<dbReference type="Proteomes" id="UP000001231">
    <property type="component" value="Chromosome"/>
</dbReference>